<dbReference type="GO" id="GO:0004386">
    <property type="term" value="F:helicase activity"/>
    <property type="evidence" value="ECO:0007669"/>
    <property type="project" value="UniProtKB-KW"/>
</dbReference>
<evidence type="ECO:0000256" key="10">
    <source>
        <dbReference type="PROSITE-ProRule" id="PRU00175"/>
    </source>
</evidence>
<dbReference type="EMBL" id="HBIO01017079">
    <property type="protein sequence ID" value="CAE0468280.1"/>
    <property type="molecule type" value="Transcribed_RNA"/>
</dbReference>
<dbReference type="PROSITE" id="PS51194">
    <property type="entry name" value="HELICASE_CTER"/>
    <property type="match status" value="1"/>
</dbReference>
<gene>
    <name evidence="16" type="ORF">CDEB00056_LOCUS13133</name>
</gene>
<keyword evidence="9" id="KW-0539">Nucleus</keyword>
<dbReference type="InterPro" id="IPR017907">
    <property type="entry name" value="Znf_RING_CS"/>
</dbReference>
<dbReference type="Gene3D" id="3.30.70.2330">
    <property type="match status" value="1"/>
</dbReference>
<proteinExistence type="predicted"/>
<dbReference type="SUPFAM" id="SSF57850">
    <property type="entry name" value="RING/U-box"/>
    <property type="match status" value="1"/>
</dbReference>
<dbReference type="SMART" id="SM00910">
    <property type="entry name" value="HIRAN"/>
    <property type="match status" value="1"/>
</dbReference>
<dbReference type="PROSITE" id="PS50089">
    <property type="entry name" value="ZF_RING_2"/>
    <property type="match status" value="1"/>
</dbReference>
<keyword evidence="2" id="KW-0479">Metal-binding</keyword>
<evidence type="ECO:0000256" key="11">
    <source>
        <dbReference type="SAM" id="MobiDB-lite"/>
    </source>
</evidence>
<dbReference type="InterPro" id="IPR013083">
    <property type="entry name" value="Znf_RING/FYVE/PHD"/>
</dbReference>
<dbReference type="SMART" id="SM00490">
    <property type="entry name" value="HELICc"/>
    <property type="match status" value="1"/>
</dbReference>
<dbReference type="SUPFAM" id="SSF68906">
    <property type="entry name" value="SAP domain"/>
    <property type="match status" value="1"/>
</dbReference>
<reference evidence="16" key="1">
    <citation type="submission" date="2021-01" db="EMBL/GenBank/DDBJ databases">
        <authorList>
            <person name="Corre E."/>
            <person name="Pelletier E."/>
            <person name="Niang G."/>
            <person name="Scheremetjew M."/>
            <person name="Finn R."/>
            <person name="Kale V."/>
            <person name="Holt S."/>
            <person name="Cochrane G."/>
            <person name="Meng A."/>
            <person name="Brown T."/>
            <person name="Cohen L."/>
        </authorList>
    </citation>
    <scope>NUCLEOTIDE SEQUENCE</scope>
    <source>
        <strain evidence="16">MM31A-1</strain>
    </source>
</reference>
<evidence type="ECO:0000259" key="13">
    <source>
        <dbReference type="PROSITE" id="PS50800"/>
    </source>
</evidence>
<dbReference type="GO" id="GO:0003676">
    <property type="term" value="F:nucleic acid binding"/>
    <property type="evidence" value="ECO:0007669"/>
    <property type="project" value="InterPro"/>
</dbReference>
<dbReference type="Pfam" id="PF13639">
    <property type="entry name" value="zf-RING_2"/>
    <property type="match status" value="1"/>
</dbReference>
<dbReference type="PROSITE" id="PS50800">
    <property type="entry name" value="SAP"/>
    <property type="match status" value="1"/>
</dbReference>
<keyword evidence="7" id="KW-0862">Zinc</keyword>
<dbReference type="PANTHER" id="PTHR45626">
    <property type="entry name" value="TRANSCRIPTION TERMINATION FACTOR 2-RELATED"/>
    <property type="match status" value="1"/>
</dbReference>
<dbReference type="PANTHER" id="PTHR45626:SF17">
    <property type="entry name" value="HELICASE-LIKE TRANSCRIPTION FACTOR"/>
    <property type="match status" value="1"/>
</dbReference>
<accession>A0A7S3Q7T6</accession>
<keyword evidence="8" id="KW-0067">ATP-binding</keyword>
<evidence type="ECO:0000256" key="2">
    <source>
        <dbReference type="ARBA" id="ARBA00022723"/>
    </source>
</evidence>
<evidence type="ECO:0000256" key="8">
    <source>
        <dbReference type="ARBA" id="ARBA00022840"/>
    </source>
</evidence>
<protein>
    <submittedName>
        <fullName evidence="16">Uncharacterized protein</fullName>
    </submittedName>
</protein>
<dbReference type="InterPro" id="IPR014001">
    <property type="entry name" value="Helicase_ATP-bd"/>
</dbReference>
<dbReference type="GO" id="GO:0008094">
    <property type="term" value="F:ATP-dependent activity, acting on DNA"/>
    <property type="evidence" value="ECO:0007669"/>
    <property type="project" value="TreeGrafter"/>
</dbReference>
<dbReference type="Pfam" id="PF00176">
    <property type="entry name" value="SNF2-rel_dom"/>
    <property type="match status" value="1"/>
</dbReference>
<dbReference type="CDD" id="cd18008">
    <property type="entry name" value="DEXDc_SHPRH-like"/>
    <property type="match status" value="1"/>
</dbReference>
<dbReference type="InterPro" id="IPR027417">
    <property type="entry name" value="P-loop_NTPase"/>
</dbReference>
<dbReference type="InterPro" id="IPR001841">
    <property type="entry name" value="Znf_RING"/>
</dbReference>
<dbReference type="InterPro" id="IPR050628">
    <property type="entry name" value="SNF2_RAD54_helicase_TF"/>
</dbReference>
<evidence type="ECO:0000256" key="5">
    <source>
        <dbReference type="ARBA" id="ARBA00022801"/>
    </source>
</evidence>
<dbReference type="SUPFAM" id="SSF52540">
    <property type="entry name" value="P-loop containing nucleoside triphosphate hydrolases"/>
    <property type="match status" value="2"/>
</dbReference>
<dbReference type="InterPro" id="IPR001650">
    <property type="entry name" value="Helicase_C-like"/>
</dbReference>
<feature type="domain" description="Helicase C-terminal" evidence="15">
    <location>
        <begin position="819"/>
        <end position="975"/>
    </location>
</feature>
<evidence type="ECO:0000256" key="9">
    <source>
        <dbReference type="ARBA" id="ARBA00023242"/>
    </source>
</evidence>
<dbReference type="GO" id="GO:0006281">
    <property type="term" value="P:DNA repair"/>
    <property type="evidence" value="ECO:0007669"/>
    <property type="project" value="TreeGrafter"/>
</dbReference>
<dbReference type="Pfam" id="PF08797">
    <property type="entry name" value="HIRAN"/>
    <property type="match status" value="1"/>
</dbReference>
<feature type="region of interest" description="Disordered" evidence="11">
    <location>
        <begin position="791"/>
        <end position="811"/>
    </location>
</feature>
<evidence type="ECO:0000259" key="12">
    <source>
        <dbReference type="PROSITE" id="PS50089"/>
    </source>
</evidence>
<feature type="domain" description="RING-type" evidence="12">
    <location>
        <begin position="735"/>
        <end position="777"/>
    </location>
</feature>
<dbReference type="InterPro" id="IPR038718">
    <property type="entry name" value="SNF2-like_sf"/>
</dbReference>
<dbReference type="SMART" id="SM00487">
    <property type="entry name" value="DEXDc"/>
    <property type="match status" value="1"/>
</dbReference>
<keyword evidence="4 10" id="KW-0863">Zinc-finger</keyword>
<dbReference type="PROSITE" id="PS00518">
    <property type="entry name" value="ZF_RING_1"/>
    <property type="match status" value="1"/>
</dbReference>
<keyword evidence="5" id="KW-0378">Hydrolase</keyword>
<dbReference type="CDD" id="cd18793">
    <property type="entry name" value="SF2_C_SNF"/>
    <property type="match status" value="1"/>
</dbReference>
<evidence type="ECO:0000256" key="1">
    <source>
        <dbReference type="ARBA" id="ARBA00004123"/>
    </source>
</evidence>
<dbReference type="Gene3D" id="3.40.50.300">
    <property type="entry name" value="P-loop containing nucleotide triphosphate hydrolases"/>
    <property type="match status" value="1"/>
</dbReference>
<dbReference type="Pfam" id="PF00271">
    <property type="entry name" value="Helicase_C"/>
    <property type="match status" value="1"/>
</dbReference>
<dbReference type="Gene3D" id="1.10.720.30">
    <property type="entry name" value="SAP domain"/>
    <property type="match status" value="1"/>
</dbReference>
<evidence type="ECO:0000256" key="4">
    <source>
        <dbReference type="ARBA" id="ARBA00022771"/>
    </source>
</evidence>
<evidence type="ECO:0000256" key="6">
    <source>
        <dbReference type="ARBA" id="ARBA00022806"/>
    </source>
</evidence>
<organism evidence="16">
    <name type="scientific">Chaetoceros debilis</name>
    <dbReference type="NCBI Taxonomy" id="122233"/>
    <lineage>
        <taxon>Eukaryota</taxon>
        <taxon>Sar</taxon>
        <taxon>Stramenopiles</taxon>
        <taxon>Ochrophyta</taxon>
        <taxon>Bacillariophyta</taxon>
        <taxon>Coscinodiscophyceae</taxon>
        <taxon>Chaetocerotophycidae</taxon>
        <taxon>Chaetocerotales</taxon>
        <taxon>Chaetocerotaceae</taxon>
        <taxon>Chaetoceros</taxon>
    </lineage>
</organism>
<dbReference type="GO" id="GO:0016818">
    <property type="term" value="F:hydrolase activity, acting on acid anhydrides, in phosphorus-containing anhydrides"/>
    <property type="evidence" value="ECO:0007669"/>
    <property type="project" value="InterPro"/>
</dbReference>
<keyword evidence="3" id="KW-0547">Nucleotide-binding</keyword>
<comment type="subcellular location">
    <subcellularLocation>
        <location evidence="1">Nucleus</location>
    </subcellularLocation>
</comment>
<evidence type="ECO:0000259" key="15">
    <source>
        <dbReference type="PROSITE" id="PS51194"/>
    </source>
</evidence>
<dbReference type="InterPro" id="IPR000330">
    <property type="entry name" value="SNF2_N"/>
</dbReference>
<dbReference type="Gene3D" id="3.40.50.10810">
    <property type="entry name" value="Tandem AAA-ATPase domain"/>
    <property type="match status" value="2"/>
</dbReference>
<evidence type="ECO:0000256" key="7">
    <source>
        <dbReference type="ARBA" id="ARBA00022833"/>
    </source>
</evidence>
<keyword evidence="6" id="KW-0347">Helicase</keyword>
<dbReference type="AlphaFoldDB" id="A0A7S3Q7T6"/>
<dbReference type="GO" id="GO:0005634">
    <property type="term" value="C:nucleus"/>
    <property type="evidence" value="ECO:0007669"/>
    <property type="project" value="UniProtKB-SubCell"/>
</dbReference>
<sequence length="991" mass="110110">MTSVGTSFPSVFTQQDEVPEDIEAEEECILIGSGEYLLVGIRFYVGTAHPGEFVTLVREPFNPYDRFAIRVDNMHGEKVGHIKGTSAKPLAPIMDTADRLNVRIEATIPSKGNAYTQPLLLEFYSVVVASQSQSGSSNADNVVREASEAIAKVLSKALRMDYNFNLSSEFGGRGPSHSSNSMSSASMPSQPVVKTQSVKMNWQQQEKALDDMFDVQLENQMKDLPRVTMPNALKDITLFDFQIQGIKWLLKQETPSQDSMLPFYTKVKEDKRQKYLCEITQCSQERPPAPMKGSILCDEMGLGKTIQTLGLILLAPAPGVEYIVKSKNIEGADAGAEEEYIPIPPEATITSTKVAILKEICKAAKLKVSGKKGDLVNRILEGIANETITGKHFPPSMRPLPAVAATSSSANFSRCTLIVCPVSVMSNWQTQVEKHIHDDILSLRFYHGPNRLDILPEVQKGHVDILLVSYHTLAAEFGNKFGSVKGEGSNIGQPATKKSRKSSIFDIDFHRIVLDEAHTIRSTKTKFFKAVKSIRADRKLALTGTPFVNRADDVHSLLSFLGAEPLSDKTIFRRAIAQPIKNGDEIGLARLRTTMGCVSLRRSKTRVNINMVEKDVQLCSVEFQNNGHKKVYDALFGTIRYVMEAILGQSDGDSAALKNYTSVFERLMRLRQTCCSASLVSAERREVALKMWDDIQERNGTVKQKISAEEGLALLKKLKGAFIEEGLKDAKLPECGICLTEMEEQDCTILKSCSHVFCKMCIQQVLVRSNKLCPYCRKPFTQDDIIDKSAASEAASTEEEGLDNQDNSAELGTPPKVLALLDSIKKMQEDEKGVIFSQFTSFLDIVQEGLKEAGHSFVRLDGSVSAPKRVERIRSFNSDDVDSPRFILCSLHAAGTGINLTRGNHCFMLDCWWNSSIENQAMDRIHRLNQTRNVHVVRFVMKGSIEERIVALQEAKSMQAKGVLEKLKGDEKRKALLSDLRVLFSLDTEKK</sequence>
<dbReference type="Gene3D" id="3.30.40.10">
    <property type="entry name" value="Zinc/RING finger domain, C3HC4 (zinc finger)"/>
    <property type="match status" value="1"/>
</dbReference>
<dbReference type="Pfam" id="PF02037">
    <property type="entry name" value="SAP"/>
    <property type="match status" value="1"/>
</dbReference>
<dbReference type="PROSITE" id="PS51192">
    <property type="entry name" value="HELICASE_ATP_BIND_1"/>
    <property type="match status" value="1"/>
</dbReference>
<dbReference type="GO" id="GO:0005524">
    <property type="term" value="F:ATP binding"/>
    <property type="evidence" value="ECO:0007669"/>
    <property type="project" value="UniProtKB-KW"/>
</dbReference>
<dbReference type="SMART" id="SM00184">
    <property type="entry name" value="RING"/>
    <property type="match status" value="1"/>
</dbReference>
<dbReference type="InterPro" id="IPR003034">
    <property type="entry name" value="SAP_dom"/>
</dbReference>
<feature type="domain" description="SAP" evidence="13">
    <location>
        <begin position="349"/>
        <end position="383"/>
    </location>
</feature>
<name>A0A7S3Q7T6_9STRA</name>
<dbReference type="InterPro" id="IPR014905">
    <property type="entry name" value="HIRAN"/>
</dbReference>
<evidence type="ECO:0000313" key="16">
    <source>
        <dbReference type="EMBL" id="CAE0468280.1"/>
    </source>
</evidence>
<dbReference type="InterPro" id="IPR036361">
    <property type="entry name" value="SAP_dom_sf"/>
</dbReference>
<evidence type="ECO:0000256" key="3">
    <source>
        <dbReference type="ARBA" id="ARBA00022741"/>
    </source>
</evidence>
<evidence type="ECO:0000259" key="14">
    <source>
        <dbReference type="PROSITE" id="PS51192"/>
    </source>
</evidence>
<dbReference type="GO" id="GO:0008270">
    <property type="term" value="F:zinc ion binding"/>
    <property type="evidence" value="ECO:0007669"/>
    <property type="project" value="UniProtKB-KW"/>
</dbReference>
<feature type="domain" description="Helicase ATP-binding" evidence="14">
    <location>
        <begin position="416"/>
        <end position="564"/>
    </location>
</feature>
<dbReference type="InterPro" id="IPR049730">
    <property type="entry name" value="SNF2/RAD54-like_C"/>
</dbReference>